<dbReference type="SUPFAM" id="SSF46946">
    <property type="entry name" value="S13-like H2TH domain"/>
    <property type="match status" value="1"/>
</dbReference>
<evidence type="ECO:0000256" key="3">
    <source>
        <dbReference type="ARBA" id="ARBA00022884"/>
    </source>
</evidence>
<sequence>MSIDGIMLTAIKNDLTENILGGRIDKIYQINNDTLSFTIRCENQNRKMLISTDPAYNRLHISNLDYENPLKAPDFCMLLRKYLHRGIIDKIEQPDFERILIFHIKLRKEKYYLITEVMGKYSNIILINEDGIILDALKRINKQQSQQRQLYPGLDYQYPPRQDKIDPTVVSKEDFFSYIPDDFSDRADKAIMYNYRGIGPYMAKEIIFRAGIDFKIDYSTLSKEDRERIKNSFLSIFQEVKQGKFRPAVGLDKHNNISYLSAYPLLHQKNIKDHTYPGTGELFDYYYSNEVTNNKLDNFKDRLNNIINKYLTKNRKKQKKYHNGLEDAANADRYKQYGELITANIYQLKKGLEEIELVNYFDVEQSKIKIDLDPSLTPAQNAQKYYKKYNKVKKSIKHLKKQLGILRHEERYLEQVSLNIEQAESQSDLKEIREELIKEGYLKEKKKNKQKKKSNKPLPPYKFISSQGYHILAGRNNYQNDRLTKKIAHSEDIWLHVKEIAGSHVIIRNHTNDNIPQETVNEAAVIAAYYSKGRMSENVPVDYTKVKNVRKPKGAKPGLVYYEEYQTLYANPAKELINKLKN</sequence>
<protein>
    <recommendedName>
        <fullName evidence="5">Rqc2 homolog RqcH</fullName>
        <shortName evidence="5">RqcH</shortName>
    </recommendedName>
</protein>
<keyword evidence="4 5" id="KW-0648">Protein biosynthesis</keyword>
<keyword evidence="5" id="KW-0175">Coiled coil</keyword>
<dbReference type="GO" id="GO:1990112">
    <property type="term" value="C:RQC complex"/>
    <property type="evidence" value="ECO:0007669"/>
    <property type="project" value="TreeGrafter"/>
</dbReference>
<dbReference type="AlphaFoldDB" id="A0A8A7KDF7"/>
<comment type="similarity">
    <text evidence="5">Belongs to the NEMF family.</text>
</comment>
<keyword evidence="1 5" id="KW-0820">tRNA-binding</keyword>
<evidence type="ECO:0000256" key="2">
    <source>
        <dbReference type="ARBA" id="ARBA00022730"/>
    </source>
</evidence>
<proteinExistence type="inferred from homology"/>
<dbReference type="EMBL" id="CP046640">
    <property type="protein sequence ID" value="QTL98135.1"/>
    <property type="molecule type" value="Genomic_DNA"/>
</dbReference>
<keyword evidence="3 5" id="KW-0694">RNA-binding</keyword>
<dbReference type="FunFam" id="2.30.310.10:FF:000004">
    <property type="entry name" value="Fibronectin-binding protein A"/>
    <property type="match status" value="1"/>
</dbReference>
<organism evidence="7 8">
    <name type="scientific">Iocasia fonsfrigidae</name>
    <dbReference type="NCBI Taxonomy" id="2682810"/>
    <lineage>
        <taxon>Bacteria</taxon>
        <taxon>Bacillati</taxon>
        <taxon>Bacillota</taxon>
        <taxon>Clostridia</taxon>
        <taxon>Halanaerobiales</taxon>
        <taxon>Halanaerobiaceae</taxon>
        <taxon>Iocasia</taxon>
    </lineage>
</organism>
<gene>
    <name evidence="5" type="primary">rqcH</name>
    <name evidence="7" type="ORF">GM661_09165</name>
</gene>
<name>A0A8A7KDF7_9FIRM</name>
<dbReference type="Gene3D" id="1.10.8.50">
    <property type="match status" value="1"/>
</dbReference>
<dbReference type="InterPro" id="IPR051608">
    <property type="entry name" value="RQC_Subunit_NEMF"/>
</dbReference>
<dbReference type="GO" id="GO:0043023">
    <property type="term" value="F:ribosomal large subunit binding"/>
    <property type="evidence" value="ECO:0007669"/>
    <property type="project" value="UniProtKB-UniRule"/>
</dbReference>
<keyword evidence="8" id="KW-1185">Reference proteome</keyword>
<dbReference type="RefSeq" id="WP_230869714.1">
    <property type="nucleotide sequence ID" value="NZ_CP046640.1"/>
</dbReference>
<dbReference type="InterPro" id="IPR010979">
    <property type="entry name" value="Ribosomal_uS13-like_H2TH"/>
</dbReference>
<comment type="function">
    <text evidence="5">Key component of the ribosome quality control system (RQC), a ribosome-associated complex that mediates the extraction of incompletely synthesized nascent chains from stalled ribosomes and their subsequent degradation. RqcH recruits Ala-charged tRNA, and with RqcP directs the elongation of stalled nascent chains on 50S ribosomal subunits, leading to non-templated C-terminal alanine extensions (Ala tail). The Ala tail promotes nascent chain degradation. May add between 1 and at least 8 Ala residues. Binds to stalled 50S ribosomal subunits.</text>
</comment>
<dbReference type="KEGG" id="ifn:GM661_09165"/>
<evidence type="ECO:0000259" key="6">
    <source>
        <dbReference type="Pfam" id="PF05670"/>
    </source>
</evidence>
<dbReference type="GO" id="GO:0019843">
    <property type="term" value="F:rRNA binding"/>
    <property type="evidence" value="ECO:0007669"/>
    <property type="project" value="UniProtKB-UniRule"/>
</dbReference>
<evidence type="ECO:0000313" key="7">
    <source>
        <dbReference type="EMBL" id="QTL98135.1"/>
    </source>
</evidence>
<feature type="domain" description="NFACT RNA-binding" evidence="6">
    <location>
        <begin position="461"/>
        <end position="554"/>
    </location>
</feature>
<dbReference type="GO" id="GO:0072344">
    <property type="term" value="P:rescue of stalled ribosome"/>
    <property type="evidence" value="ECO:0007669"/>
    <property type="project" value="UniProtKB-UniRule"/>
</dbReference>
<dbReference type="HAMAP" id="MF_00844_B">
    <property type="entry name" value="RqcH_B"/>
    <property type="match status" value="1"/>
</dbReference>
<dbReference type="PANTHER" id="PTHR15239">
    <property type="entry name" value="NUCLEAR EXPORT MEDIATOR FACTOR NEMF"/>
    <property type="match status" value="1"/>
</dbReference>
<keyword evidence="2 5" id="KW-0699">rRNA-binding</keyword>
<reference evidence="7" key="1">
    <citation type="submission" date="2019-12" db="EMBL/GenBank/DDBJ databases">
        <authorList>
            <person name="zhang j."/>
            <person name="sun C.M."/>
        </authorList>
    </citation>
    <scope>NUCLEOTIDE SEQUENCE</scope>
    <source>
        <strain evidence="7">NS-1</strain>
    </source>
</reference>
<dbReference type="InterPro" id="IPR008532">
    <property type="entry name" value="NFACT_RNA-bd"/>
</dbReference>
<dbReference type="Proteomes" id="UP000665020">
    <property type="component" value="Chromosome"/>
</dbReference>
<accession>A0A8A7KDF7</accession>
<evidence type="ECO:0000256" key="5">
    <source>
        <dbReference type="HAMAP-Rule" id="MF_00844"/>
    </source>
</evidence>
<dbReference type="PANTHER" id="PTHR15239:SF6">
    <property type="entry name" value="RIBOSOME QUALITY CONTROL COMPLEX SUBUNIT NEMF"/>
    <property type="match status" value="1"/>
</dbReference>
<evidence type="ECO:0000256" key="4">
    <source>
        <dbReference type="ARBA" id="ARBA00022917"/>
    </source>
</evidence>
<dbReference type="GO" id="GO:0000049">
    <property type="term" value="F:tRNA binding"/>
    <property type="evidence" value="ECO:0007669"/>
    <property type="project" value="UniProtKB-UniRule"/>
</dbReference>
<dbReference type="Pfam" id="PF05833">
    <property type="entry name" value="NFACT_N"/>
    <property type="match status" value="1"/>
</dbReference>
<dbReference type="InterPro" id="IPR043682">
    <property type="entry name" value="RqcH_bacterial"/>
</dbReference>
<dbReference type="Gene3D" id="2.30.310.10">
    <property type="entry name" value="ibrinogen binding protein from staphylococcus aureus domain"/>
    <property type="match status" value="1"/>
</dbReference>
<feature type="coiled-coil region" evidence="5">
    <location>
        <begin position="382"/>
        <end position="433"/>
    </location>
</feature>
<evidence type="ECO:0000256" key="1">
    <source>
        <dbReference type="ARBA" id="ARBA00022555"/>
    </source>
</evidence>
<dbReference type="Pfam" id="PF05670">
    <property type="entry name" value="NFACT-R_1"/>
    <property type="match status" value="1"/>
</dbReference>
<evidence type="ECO:0000313" key="8">
    <source>
        <dbReference type="Proteomes" id="UP000665020"/>
    </source>
</evidence>
<comment type="subunit">
    <text evidence="5">Associates with stalled 50S ribosomal subunits. Binds to RqcP.</text>
</comment>